<dbReference type="Proteomes" id="UP000314294">
    <property type="component" value="Unassembled WGS sequence"/>
</dbReference>
<reference evidence="2 3" key="1">
    <citation type="submission" date="2019-03" db="EMBL/GenBank/DDBJ databases">
        <title>First draft genome of Liparis tanakae, snailfish: a comprehensive survey of snailfish specific genes.</title>
        <authorList>
            <person name="Kim W."/>
            <person name="Song I."/>
            <person name="Jeong J.-H."/>
            <person name="Kim D."/>
            <person name="Kim S."/>
            <person name="Ryu S."/>
            <person name="Song J.Y."/>
            <person name="Lee S.K."/>
        </authorList>
    </citation>
    <scope>NUCLEOTIDE SEQUENCE [LARGE SCALE GENOMIC DNA]</scope>
    <source>
        <tissue evidence="2">Muscle</tissue>
    </source>
</reference>
<gene>
    <name evidence="2" type="ORF">EYF80_026770</name>
</gene>
<sequence>MVWPCPQTRRYLKKRQLRRFLGGRGQERSGSRGGPEAQRRSRGPEEGFNIHTTAQPDLMGSSLWQRVVFRLSRRVGGAGVWSGGVVQGTVPGRGLIANSWG</sequence>
<dbReference type="AlphaFoldDB" id="A0A4Z2HE33"/>
<feature type="region of interest" description="Disordered" evidence="1">
    <location>
        <begin position="20"/>
        <end position="54"/>
    </location>
</feature>
<evidence type="ECO:0000313" key="3">
    <source>
        <dbReference type="Proteomes" id="UP000314294"/>
    </source>
</evidence>
<dbReference type="EMBL" id="SRLO01000281">
    <property type="protein sequence ID" value="TNN63042.1"/>
    <property type="molecule type" value="Genomic_DNA"/>
</dbReference>
<name>A0A4Z2HE33_9TELE</name>
<protein>
    <submittedName>
        <fullName evidence="2">Uncharacterized protein</fullName>
    </submittedName>
</protein>
<evidence type="ECO:0000256" key="1">
    <source>
        <dbReference type="SAM" id="MobiDB-lite"/>
    </source>
</evidence>
<accession>A0A4Z2HE33</accession>
<organism evidence="2 3">
    <name type="scientific">Liparis tanakae</name>
    <name type="common">Tanaka's snailfish</name>
    <dbReference type="NCBI Taxonomy" id="230148"/>
    <lineage>
        <taxon>Eukaryota</taxon>
        <taxon>Metazoa</taxon>
        <taxon>Chordata</taxon>
        <taxon>Craniata</taxon>
        <taxon>Vertebrata</taxon>
        <taxon>Euteleostomi</taxon>
        <taxon>Actinopterygii</taxon>
        <taxon>Neopterygii</taxon>
        <taxon>Teleostei</taxon>
        <taxon>Neoteleostei</taxon>
        <taxon>Acanthomorphata</taxon>
        <taxon>Eupercaria</taxon>
        <taxon>Perciformes</taxon>
        <taxon>Cottioidei</taxon>
        <taxon>Cottales</taxon>
        <taxon>Liparidae</taxon>
        <taxon>Liparis</taxon>
    </lineage>
</organism>
<proteinExistence type="predicted"/>
<keyword evidence="3" id="KW-1185">Reference proteome</keyword>
<comment type="caution">
    <text evidence="2">The sequence shown here is derived from an EMBL/GenBank/DDBJ whole genome shotgun (WGS) entry which is preliminary data.</text>
</comment>
<evidence type="ECO:0000313" key="2">
    <source>
        <dbReference type="EMBL" id="TNN63042.1"/>
    </source>
</evidence>